<accession>A0ABZ0SFS2</accession>
<evidence type="ECO:0000313" key="3">
    <source>
        <dbReference type="Proteomes" id="UP001432180"/>
    </source>
</evidence>
<organism evidence="2 3">
    <name type="scientific">Thiorhodovibrio winogradskyi</name>
    <dbReference type="NCBI Taxonomy" id="77007"/>
    <lineage>
        <taxon>Bacteria</taxon>
        <taxon>Pseudomonadati</taxon>
        <taxon>Pseudomonadota</taxon>
        <taxon>Gammaproteobacteria</taxon>
        <taxon>Chromatiales</taxon>
        <taxon>Chromatiaceae</taxon>
        <taxon>Thiorhodovibrio</taxon>
    </lineage>
</organism>
<dbReference type="CDD" id="cd14797">
    <property type="entry name" value="DUF302"/>
    <property type="match status" value="1"/>
</dbReference>
<feature type="domain" description="DUF302" evidence="1">
    <location>
        <begin position="97"/>
        <end position="154"/>
    </location>
</feature>
<dbReference type="InterPro" id="IPR005180">
    <property type="entry name" value="DUF302"/>
</dbReference>
<dbReference type="Gene3D" id="3.30.310.70">
    <property type="entry name" value="TT1751-like domain"/>
    <property type="match status" value="1"/>
</dbReference>
<dbReference type="SUPFAM" id="SSF103247">
    <property type="entry name" value="TT1751-like"/>
    <property type="match status" value="1"/>
</dbReference>
<dbReference type="Proteomes" id="UP001432180">
    <property type="component" value="Chromosome"/>
</dbReference>
<protein>
    <recommendedName>
        <fullName evidence="1">DUF302 domain-containing protein</fullName>
    </recommendedName>
</protein>
<evidence type="ECO:0000313" key="2">
    <source>
        <dbReference type="EMBL" id="WPL19169.1"/>
    </source>
</evidence>
<reference evidence="2 3" key="1">
    <citation type="journal article" date="2023" name="Microorganisms">
        <title>Thiorhodovibrio frisius and Trv. litoralis spp. nov., Two Novel Members from a Clade of Fastidious Purple Sulfur Bacteria That Exhibit Unique Red-Shifted Light-Harvesting Capabilities.</title>
        <authorList>
            <person name="Methner A."/>
            <person name="Kuzyk S.B."/>
            <person name="Petersen J."/>
            <person name="Bauer S."/>
            <person name="Brinkmann H."/>
            <person name="Sichau K."/>
            <person name="Wanner G."/>
            <person name="Wolf J."/>
            <person name="Neumann-Schaal M."/>
            <person name="Henke P."/>
            <person name="Tank M."/>
            <person name="Sproer C."/>
            <person name="Bunk B."/>
            <person name="Overmann J."/>
        </authorList>
    </citation>
    <scope>NUCLEOTIDE SEQUENCE [LARGE SCALE GENOMIC DNA]</scope>
    <source>
        <strain evidence="2 3">DSM 6702</strain>
    </source>
</reference>
<name>A0ABZ0SFS2_9GAMM</name>
<gene>
    <name evidence="2" type="ORF">Thiowin_04276</name>
</gene>
<dbReference type="Pfam" id="PF03625">
    <property type="entry name" value="DUF302"/>
    <property type="match status" value="1"/>
</dbReference>
<proteinExistence type="predicted"/>
<keyword evidence="3" id="KW-1185">Reference proteome</keyword>
<dbReference type="RefSeq" id="WP_328984916.1">
    <property type="nucleotide sequence ID" value="NZ_CP121472.1"/>
</dbReference>
<dbReference type="InterPro" id="IPR035923">
    <property type="entry name" value="TT1751-like_sf"/>
</dbReference>
<dbReference type="EMBL" id="CP121472">
    <property type="protein sequence ID" value="WPL19169.1"/>
    <property type="molecule type" value="Genomic_DNA"/>
</dbReference>
<evidence type="ECO:0000259" key="1">
    <source>
        <dbReference type="Pfam" id="PF03625"/>
    </source>
</evidence>
<sequence length="192" mass="21445">MKLVRNIFAVIGVISVLALGYGSLRLNAAVADFDPEFSRLYRELAKRLLETGDPGIAIMWSIPVEDGLTPEDVIDSMKNIAISRNFLFVGESPFYKQIQAITGEDYRYVNFLSFCDARVGRMMLEYRNEYSGFMPCRIALVEDTEGKLTLYSMNLDLMIHGGKELPPDLKASALRVRDTLLAIMEGGAAGEF</sequence>